<feature type="compositionally biased region" description="Polar residues" evidence="1">
    <location>
        <begin position="12"/>
        <end position="21"/>
    </location>
</feature>
<evidence type="ECO:0000313" key="3">
    <source>
        <dbReference type="Proteomes" id="UP000269396"/>
    </source>
</evidence>
<keyword evidence="3" id="KW-1185">Reference proteome</keyword>
<dbReference type="AlphaFoldDB" id="A0A3P8H8P0"/>
<sequence>MHNAIKDEFTAKDNSSGSSCGITDVRMRVHSRNSLYRFRRGSAVPVRKDI</sequence>
<reference evidence="2 3" key="1">
    <citation type="submission" date="2018-11" db="EMBL/GenBank/DDBJ databases">
        <authorList>
            <consortium name="Pathogen Informatics"/>
        </authorList>
    </citation>
    <scope>NUCLEOTIDE SEQUENCE [LARGE SCALE GENOMIC DNA]</scope>
    <source>
        <strain>Denwood</strain>
        <strain evidence="3">Zambia</strain>
    </source>
</reference>
<dbReference type="Proteomes" id="UP000269396">
    <property type="component" value="Unassembled WGS sequence"/>
</dbReference>
<evidence type="ECO:0000313" key="2">
    <source>
        <dbReference type="EMBL" id="VDP80148.1"/>
    </source>
</evidence>
<proteinExistence type="predicted"/>
<organism evidence="2 3">
    <name type="scientific">Schistosoma mattheei</name>
    <dbReference type="NCBI Taxonomy" id="31246"/>
    <lineage>
        <taxon>Eukaryota</taxon>
        <taxon>Metazoa</taxon>
        <taxon>Spiralia</taxon>
        <taxon>Lophotrochozoa</taxon>
        <taxon>Platyhelminthes</taxon>
        <taxon>Trematoda</taxon>
        <taxon>Digenea</taxon>
        <taxon>Strigeidida</taxon>
        <taxon>Schistosomatoidea</taxon>
        <taxon>Schistosomatidae</taxon>
        <taxon>Schistosoma</taxon>
    </lineage>
</organism>
<evidence type="ECO:0000256" key="1">
    <source>
        <dbReference type="SAM" id="MobiDB-lite"/>
    </source>
</evidence>
<gene>
    <name evidence="2" type="ORF">SMTD_LOCUS19552</name>
</gene>
<feature type="region of interest" description="Disordered" evidence="1">
    <location>
        <begin position="1"/>
        <end position="22"/>
    </location>
</feature>
<name>A0A3P8H8P0_9TREM</name>
<accession>A0A3P8H8P0</accession>
<dbReference type="EMBL" id="UZAL01042543">
    <property type="protein sequence ID" value="VDP80148.1"/>
    <property type="molecule type" value="Genomic_DNA"/>
</dbReference>
<feature type="compositionally biased region" description="Basic and acidic residues" evidence="1">
    <location>
        <begin position="1"/>
        <end position="11"/>
    </location>
</feature>
<protein>
    <submittedName>
        <fullName evidence="2">Uncharacterized protein</fullName>
    </submittedName>
</protein>